<dbReference type="InterPro" id="IPR011013">
    <property type="entry name" value="Gal_mutarotase_sf_dom"/>
</dbReference>
<dbReference type="VEuPathDB" id="TrichDB:TRFO_10540"/>
<keyword evidence="6" id="KW-0326">Glycosidase</keyword>
<dbReference type="GO" id="GO:0046872">
    <property type="term" value="F:metal ion binding"/>
    <property type="evidence" value="ECO:0007669"/>
    <property type="project" value="UniProtKB-KW"/>
</dbReference>
<dbReference type="GO" id="GO:0006013">
    <property type="term" value="P:mannose metabolic process"/>
    <property type="evidence" value="ECO:0007669"/>
    <property type="project" value="InterPro"/>
</dbReference>
<feature type="domain" description="Glycoside hydrolase family 38 central" evidence="7">
    <location>
        <begin position="537"/>
        <end position="625"/>
    </location>
</feature>
<dbReference type="OrthoDB" id="10261055at2759"/>
<reference evidence="8" key="1">
    <citation type="submission" date="2016-10" db="EMBL/GenBank/DDBJ databases">
        <authorList>
            <person name="Benchimol M."/>
            <person name="Almeida L.G."/>
            <person name="Vasconcelos A.T."/>
            <person name="Perreira-Neves A."/>
            <person name="Rosa I.A."/>
            <person name="Tasca T."/>
            <person name="Bogo M.R."/>
            <person name="de Souza W."/>
        </authorList>
    </citation>
    <scope>NUCLEOTIDE SEQUENCE [LARGE SCALE GENOMIC DNA]</scope>
    <source>
        <strain evidence="8">K</strain>
    </source>
</reference>
<dbReference type="AlphaFoldDB" id="A0A1J4J8D6"/>
<name>A0A1J4J8D6_9EUKA</name>
<dbReference type="InterPro" id="IPR011330">
    <property type="entry name" value="Glyco_hydro/deAcase_b/a-brl"/>
</dbReference>
<evidence type="ECO:0000259" key="7">
    <source>
        <dbReference type="SMART" id="SM00872"/>
    </source>
</evidence>
<evidence type="ECO:0000256" key="1">
    <source>
        <dbReference type="ARBA" id="ARBA00000365"/>
    </source>
</evidence>
<dbReference type="SMART" id="SM00872">
    <property type="entry name" value="Alpha-mann_mid"/>
    <property type="match status" value="1"/>
</dbReference>
<evidence type="ECO:0000256" key="4">
    <source>
        <dbReference type="ARBA" id="ARBA00022723"/>
    </source>
</evidence>
<dbReference type="GO" id="GO:0009313">
    <property type="term" value="P:oligosaccharide catabolic process"/>
    <property type="evidence" value="ECO:0007669"/>
    <property type="project" value="TreeGrafter"/>
</dbReference>
<keyword evidence="5 8" id="KW-0378">Hydrolase</keyword>
<evidence type="ECO:0000313" key="9">
    <source>
        <dbReference type="Proteomes" id="UP000179807"/>
    </source>
</evidence>
<dbReference type="Pfam" id="PF07748">
    <property type="entry name" value="Glyco_hydro_38C"/>
    <property type="match status" value="1"/>
</dbReference>
<protein>
    <recommendedName>
        <fullName evidence="3">alpha-mannosidase</fullName>
        <ecNumber evidence="3">3.2.1.24</ecNumber>
    </recommendedName>
</protein>
<dbReference type="PANTHER" id="PTHR46017:SF1">
    <property type="entry name" value="ALPHA-MANNOSIDASE 2C1"/>
    <property type="match status" value="1"/>
</dbReference>
<keyword evidence="4" id="KW-0479">Metal-binding</keyword>
<dbReference type="InterPro" id="IPR015341">
    <property type="entry name" value="Glyco_hydro_38_cen"/>
</dbReference>
<dbReference type="Gene3D" id="3.20.110.10">
    <property type="entry name" value="Glycoside hydrolase 38, N terminal domain"/>
    <property type="match status" value="1"/>
</dbReference>
<accession>A0A1J4J8D6</accession>
<keyword evidence="9" id="KW-1185">Reference proteome</keyword>
<dbReference type="InterPro" id="IPR027291">
    <property type="entry name" value="Glyco_hydro_38_N_sf"/>
</dbReference>
<dbReference type="Gene3D" id="1.20.1270.50">
    <property type="entry name" value="Glycoside hydrolase family 38, central domain"/>
    <property type="match status" value="1"/>
</dbReference>
<sequence>MIYDPEHILPKFNKYLELINTCRVISFEPAHNCLICKKAYQFFDLPSSHDLSWEYFDASQKYDFGTTQDDWFAFQCDIIIKNPNLDLFHKFEFNIERNYLVRAWDDDSPSGPEGRCWLNTNFLSSIDSFHDGSVILEDGHVEALIFTSHCLSQHKLRKLGVTTYHKSTEMLYRILKCYLELINELDENNFDRSKLINHIDKSLRLLDIRDLSYPIQLKDIRIHDKSKKSFYSSVNKCLNMILSFNNGKERNENDFSVNIIGYSHLDSCWLWPFSISKSKIVNTMTTTLNLLDFPNSILSHSSHDKKTEIKWKFLQTAPQHLKWIEENDKELYQKILNKNDRIFIDGAMWIESDTTLSSGETLVRQLMMVNENHNVLFLPDCFGFSASLPQLMKLAGIEGFITSKISWSEYTKFPYSTFKWRGIDGTDVLAHFITCPNDSKPGTTKYVGTNTSHEIMKTYENYKQKSILPHSSLCLMGRGDGGGGVDEEMIWNLYALSRLPPMNSVPKILFPDLKTLFNGIKEKRDEINIWDDELYLEKHSGTLTSQEEVKRVCKMFESLLQSIEWLIVVNKVMNQKYHNLKIQKVIDCYEIDLTKYWYNNLLFHFHDSVTGTSTNQANLELISIAHQNFKKLNEIKIKLLKNFSNYIKIDRSDINQERQLLINTLNHDRIINENLAIPCGGWKILSSHETQYKMNEFTVEFYERIASDDSFKINKFKYEENQLESSNNVFFDPSSKIVTTESLIITFNEKSGHISSIFNKNNNREYLAMYNSNLSNENHPEEGNQFLLYEDRSVAYPAWDIQLYHKEMQLKSPTLELFEFNEKAKNLRTVHKINEKSEIEQIITFQNNKITFISTVKWLEHDKLLKVIFPTSIRSRTANYGIQFGHIERSTHQNTLRDVAKYEVFGRWANLSDSNSGITICSDVKGGYDIHNGKMMLSLLKAPMQTDKWCDYGIRHFTYQINIHSHKFKPSLATRISDELNYPYLIYNTKSENTENSMNLLPREGSFVQIDNENVILETLKPSKNNSFVARFYEASGGSQKATITFPFIDKTIYDAFIVDFHENPVDIIENNAKLKVEKELDSLVLNITFNAFEIITIYFRDHYEDIK</sequence>
<comment type="catalytic activity">
    <reaction evidence="1">
        <text>Hydrolysis of terminal, non-reducing alpha-D-mannose residues in alpha-D-mannosides.</text>
        <dbReference type="EC" id="3.2.1.24"/>
    </reaction>
</comment>
<evidence type="ECO:0000256" key="6">
    <source>
        <dbReference type="ARBA" id="ARBA00023295"/>
    </source>
</evidence>
<comment type="similarity">
    <text evidence="2">Belongs to the glycosyl hydrolase 38 family.</text>
</comment>
<dbReference type="Pfam" id="PF09261">
    <property type="entry name" value="Alpha-mann_mid"/>
    <property type="match status" value="1"/>
</dbReference>
<proteinExistence type="inferred from homology"/>
<dbReference type="Gene3D" id="2.70.98.30">
    <property type="entry name" value="Golgi alpha-mannosidase II, domain 4"/>
    <property type="match status" value="1"/>
</dbReference>
<evidence type="ECO:0000256" key="2">
    <source>
        <dbReference type="ARBA" id="ARBA00009792"/>
    </source>
</evidence>
<gene>
    <name evidence="8" type="ORF">TRFO_10540</name>
</gene>
<evidence type="ECO:0000256" key="5">
    <source>
        <dbReference type="ARBA" id="ARBA00022801"/>
    </source>
</evidence>
<dbReference type="EC" id="3.2.1.24" evidence="3"/>
<dbReference type="InterPro" id="IPR037094">
    <property type="entry name" value="Glyco_hydro_38_cen_sf"/>
</dbReference>
<dbReference type="RefSeq" id="XP_068348537.1">
    <property type="nucleotide sequence ID" value="XM_068495521.1"/>
</dbReference>
<dbReference type="SUPFAM" id="SSF88713">
    <property type="entry name" value="Glycoside hydrolase/deacetylase"/>
    <property type="match status" value="1"/>
</dbReference>
<dbReference type="InterPro" id="IPR011682">
    <property type="entry name" value="Glyco_hydro_38_C"/>
</dbReference>
<evidence type="ECO:0000256" key="3">
    <source>
        <dbReference type="ARBA" id="ARBA00012752"/>
    </source>
</evidence>
<dbReference type="InterPro" id="IPR041147">
    <property type="entry name" value="GH38_C"/>
</dbReference>
<dbReference type="PANTHER" id="PTHR46017">
    <property type="entry name" value="ALPHA-MANNOSIDASE 2C1"/>
    <property type="match status" value="1"/>
</dbReference>
<dbReference type="Proteomes" id="UP000179807">
    <property type="component" value="Unassembled WGS sequence"/>
</dbReference>
<dbReference type="InterPro" id="IPR000602">
    <property type="entry name" value="Glyco_hydro_38_N"/>
</dbReference>
<comment type="caution">
    <text evidence="8">The sequence shown here is derived from an EMBL/GenBank/DDBJ whole genome shotgun (WGS) entry which is preliminary data.</text>
</comment>
<organism evidence="8 9">
    <name type="scientific">Tritrichomonas foetus</name>
    <dbReference type="NCBI Taxonomy" id="1144522"/>
    <lineage>
        <taxon>Eukaryota</taxon>
        <taxon>Metamonada</taxon>
        <taxon>Parabasalia</taxon>
        <taxon>Tritrichomonadida</taxon>
        <taxon>Tritrichomonadidae</taxon>
        <taxon>Tritrichomonas</taxon>
    </lineage>
</organism>
<dbReference type="Pfam" id="PF01074">
    <property type="entry name" value="Glyco_hydro_38N"/>
    <property type="match status" value="1"/>
</dbReference>
<dbReference type="GO" id="GO:0030246">
    <property type="term" value="F:carbohydrate binding"/>
    <property type="evidence" value="ECO:0007669"/>
    <property type="project" value="InterPro"/>
</dbReference>
<dbReference type="SUPFAM" id="SSF88688">
    <property type="entry name" value="Families 57/38 glycoside transferase middle domain"/>
    <property type="match status" value="1"/>
</dbReference>
<dbReference type="InterPro" id="IPR028995">
    <property type="entry name" value="Glyco_hydro_57/38_cen_sf"/>
</dbReference>
<dbReference type="Pfam" id="PF17677">
    <property type="entry name" value="Glyco_hydro38C2"/>
    <property type="match status" value="1"/>
</dbReference>
<dbReference type="EMBL" id="MLAK01001248">
    <property type="protein sequence ID" value="OHS95400.1"/>
    <property type="molecule type" value="Genomic_DNA"/>
</dbReference>
<evidence type="ECO:0000313" key="8">
    <source>
        <dbReference type="EMBL" id="OHS95400.1"/>
    </source>
</evidence>
<dbReference type="SUPFAM" id="SSF74650">
    <property type="entry name" value="Galactose mutarotase-like"/>
    <property type="match status" value="1"/>
</dbReference>
<dbReference type="GeneID" id="94830225"/>
<dbReference type="GO" id="GO:0004559">
    <property type="term" value="F:alpha-mannosidase activity"/>
    <property type="evidence" value="ECO:0007669"/>
    <property type="project" value="UniProtKB-EC"/>
</dbReference>